<dbReference type="EMBL" id="UINC01002081">
    <property type="protein sequence ID" value="SUZ92695.1"/>
    <property type="molecule type" value="Genomic_DNA"/>
</dbReference>
<sequence>MVFKSIHNVTGRCFLSLFLLLLIGCKDDSPDRHLQLGNWYVQKGILDEAVLEFREVIRLIPLTHKDISKEEFKMLGTAHYNLALVYTKKGWWDFALKEAQNSFNLQPTAGHYDLVQLIKKREELSPQKPQS</sequence>
<evidence type="ECO:0000313" key="1">
    <source>
        <dbReference type="EMBL" id="SUZ92695.1"/>
    </source>
</evidence>
<dbReference type="Gene3D" id="1.25.40.10">
    <property type="entry name" value="Tetratricopeptide repeat domain"/>
    <property type="match status" value="1"/>
</dbReference>
<accession>A0A381RLH8</accession>
<protein>
    <submittedName>
        <fullName evidence="1">Uncharacterized protein</fullName>
    </submittedName>
</protein>
<dbReference type="PROSITE" id="PS50005">
    <property type="entry name" value="TPR"/>
    <property type="match status" value="1"/>
</dbReference>
<dbReference type="InterPro" id="IPR019734">
    <property type="entry name" value="TPR_rpt"/>
</dbReference>
<proteinExistence type="predicted"/>
<dbReference type="PROSITE" id="PS51257">
    <property type="entry name" value="PROKAR_LIPOPROTEIN"/>
    <property type="match status" value="1"/>
</dbReference>
<dbReference type="AlphaFoldDB" id="A0A381RLH8"/>
<dbReference type="InterPro" id="IPR011990">
    <property type="entry name" value="TPR-like_helical_dom_sf"/>
</dbReference>
<dbReference type="SUPFAM" id="SSF48452">
    <property type="entry name" value="TPR-like"/>
    <property type="match status" value="1"/>
</dbReference>
<gene>
    <name evidence="1" type="ORF">METZ01_LOCUS45549</name>
</gene>
<name>A0A381RLH8_9ZZZZ</name>
<reference evidence="1" key="1">
    <citation type="submission" date="2018-05" db="EMBL/GenBank/DDBJ databases">
        <authorList>
            <person name="Lanie J.A."/>
            <person name="Ng W.-L."/>
            <person name="Kazmierczak K.M."/>
            <person name="Andrzejewski T.M."/>
            <person name="Davidsen T.M."/>
            <person name="Wayne K.J."/>
            <person name="Tettelin H."/>
            <person name="Glass J.I."/>
            <person name="Rusch D."/>
            <person name="Podicherti R."/>
            <person name="Tsui H.-C.T."/>
            <person name="Winkler M.E."/>
        </authorList>
    </citation>
    <scope>NUCLEOTIDE SEQUENCE</scope>
</reference>
<organism evidence="1">
    <name type="scientific">marine metagenome</name>
    <dbReference type="NCBI Taxonomy" id="408172"/>
    <lineage>
        <taxon>unclassified sequences</taxon>
        <taxon>metagenomes</taxon>
        <taxon>ecological metagenomes</taxon>
    </lineage>
</organism>